<keyword evidence="3" id="KW-1185">Reference proteome</keyword>
<sequence length="239" mass="25894">TRRRSCLQKTQAGRARGSAAQAERGSSSRHHDRPHWALDPAFTGKIEDESGESQIAAEDNTSTRARLLSQRSILHCRAYFNARATTQRQIIEQLLYGQHSPAGRSRCLPAAEDPFPCCKRLEQMRRLVGRDLTSDTSPSLFETRSAVVRPMSRFAILSALLAASSQEFQDIATSAEPVVATSLVGATAGPENEISASLTCAEEQIVVGGCDPNDVVSCAANCNLFKDDSGEPGYLLDKV</sequence>
<comment type="caution">
    <text evidence="2">The sequence shown here is derived from an EMBL/GenBank/DDBJ whole genome shotgun (WGS) entry which is preliminary data.</text>
</comment>
<dbReference type="Proteomes" id="UP000266841">
    <property type="component" value="Unassembled WGS sequence"/>
</dbReference>
<feature type="non-terminal residue" evidence="2">
    <location>
        <position position="1"/>
    </location>
</feature>
<feature type="compositionally biased region" description="Low complexity" evidence="1">
    <location>
        <begin position="11"/>
        <end position="25"/>
    </location>
</feature>
<evidence type="ECO:0000256" key="1">
    <source>
        <dbReference type="SAM" id="MobiDB-lite"/>
    </source>
</evidence>
<reference evidence="2 3" key="1">
    <citation type="journal article" date="2012" name="Genome Biol.">
        <title>Genome and low-iron response of an oceanic diatom adapted to chronic iron limitation.</title>
        <authorList>
            <person name="Lommer M."/>
            <person name="Specht M."/>
            <person name="Roy A.S."/>
            <person name="Kraemer L."/>
            <person name="Andreson R."/>
            <person name="Gutowska M.A."/>
            <person name="Wolf J."/>
            <person name="Bergner S.V."/>
            <person name="Schilhabel M.B."/>
            <person name="Klostermeier U.C."/>
            <person name="Beiko R.G."/>
            <person name="Rosenstiel P."/>
            <person name="Hippler M."/>
            <person name="Laroche J."/>
        </authorList>
    </citation>
    <scope>NUCLEOTIDE SEQUENCE [LARGE SCALE GENOMIC DNA]</scope>
    <source>
        <strain evidence="2 3">CCMP1005</strain>
    </source>
</reference>
<dbReference type="AlphaFoldDB" id="K0RPD4"/>
<evidence type="ECO:0000313" key="3">
    <source>
        <dbReference type="Proteomes" id="UP000266841"/>
    </source>
</evidence>
<evidence type="ECO:0000313" key="2">
    <source>
        <dbReference type="EMBL" id="EJK54975.1"/>
    </source>
</evidence>
<proteinExistence type="predicted"/>
<organism evidence="2 3">
    <name type="scientific">Thalassiosira oceanica</name>
    <name type="common">Marine diatom</name>
    <dbReference type="NCBI Taxonomy" id="159749"/>
    <lineage>
        <taxon>Eukaryota</taxon>
        <taxon>Sar</taxon>
        <taxon>Stramenopiles</taxon>
        <taxon>Ochrophyta</taxon>
        <taxon>Bacillariophyta</taxon>
        <taxon>Coscinodiscophyceae</taxon>
        <taxon>Thalassiosirophycidae</taxon>
        <taxon>Thalassiosirales</taxon>
        <taxon>Thalassiosiraceae</taxon>
        <taxon>Thalassiosira</taxon>
    </lineage>
</organism>
<protein>
    <submittedName>
        <fullName evidence="2">Uncharacterized protein</fullName>
    </submittedName>
</protein>
<gene>
    <name evidence="2" type="ORF">THAOC_25348</name>
</gene>
<dbReference type="EMBL" id="AGNL01034941">
    <property type="protein sequence ID" value="EJK54975.1"/>
    <property type="molecule type" value="Genomic_DNA"/>
</dbReference>
<name>K0RPD4_THAOC</name>
<accession>K0RPD4</accession>
<feature type="region of interest" description="Disordered" evidence="1">
    <location>
        <begin position="1"/>
        <end position="37"/>
    </location>
</feature>